<evidence type="ECO:0000313" key="1">
    <source>
        <dbReference type="EMBL" id="KDQ51991.1"/>
    </source>
</evidence>
<organism evidence="1 2">
    <name type="scientific">Jaapia argillacea MUCL 33604</name>
    <dbReference type="NCBI Taxonomy" id="933084"/>
    <lineage>
        <taxon>Eukaryota</taxon>
        <taxon>Fungi</taxon>
        <taxon>Dikarya</taxon>
        <taxon>Basidiomycota</taxon>
        <taxon>Agaricomycotina</taxon>
        <taxon>Agaricomycetes</taxon>
        <taxon>Agaricomycetidae</taxon>
        <taxon>Jaapiales</taxon>
        <taxon>Jaapiaceae</taxon>
        <taxon>Jaapia</taxon>
    </lineage>
</organism>
<protein>
    <submittedName>
        <fullName evidence="1">Uncharacterized protein</fullName>
    </submittedName>
</protein>
<keyword evidence="2" id="KW-1185">Reference proteome</keyword>
<dbReference type="Proteomes" id="UP000027265">
    <property type="component" value="Unassembled WGS sequence"/>
</dbReference>
<accession>A0A067PNT1</accession>
<dbReference type="HOGENOM" id="CLU_1949126_0_0_1"/>
<proteinExistence type="predicted"/>
<sequence length="129" mass="13993">MFTYSPFCILGLSFSSTTPPPPLSITPGPHNATPPPAHPFAGFISIRQSPTPPSRSPMTIKITVIVIVTGSLLILLPPTAHTNRPYQRVSISFEFSTRRPAIPFRLSSPQLCSPCQHEMCLSQGHSKGD</sequence>
<dbReference type="InParanoid" id="A0A067PNT1"/>
<dbReference type="EMBL" id="KL197743">
    <property type="protein sequence ID" value="KDQ51991.1"/>
    <property type="molecule type" value="Genomic_DNA"/>
</dbReference>
<evidence type="ECO:0000313" key="2">
    <source>
        <dbReference type="Proteomes" id="UP000027265"/>
    </source>
</evidence>
<name>A0A067PNT1_9AGAM</name>
<reference evidence="2" key="1">
    <citation type="journal article" date="2014" name="Proc. Natl. Acad. Sci. U.S.A.">
        <title>Extensive sampling of basidiomycete genomes demonstrates inadequacy of the white-rot/brown-rot paradigm for wood decay fungi.</title>
        <authorList>
            <person name="Riley R."/>
            <person name="Salamov A.A."/>
            <person name="Brown D.W."/>
            <person name="Nagy L.G."/>
            <person name="Floudas D."/>
            <person name="Held B.W."/>
            <person name="Levasseur A."/>
            <person name="Lombard V."/>
            <person name="Morin E."/>
            <person name="Otillar R."/>
            <person name="Lindquist E.A."/>
            <person name="Sun H."/>
            <person name="LaButti K.M."/>
            <person name="Schmutz J."/>
            <person name="Jabbour D."/>
            <person name="Luo H."/>
            <person name="Baker S.E."/>
            <person name="Pisabarro A.G."/>
            <person name="Walton J.D."/>
            <person name="Blanchette R.A."/>
            <person name="Henrissat B."/>
            <person name="Martin F."/>
            <person name="Cullen D."/>
            <person name="Hibbett D.S."/>
            <person name="Grigoriev I.V."/>
        </authorList>
    </citation>
    <scope>NUCLEOTIDE SEQUENCE [LARGE SCALE GENOMIC DNA]</scope>
    <source>
        <strain evidence="2">MUCL 33604</strain>
    </source>
</reference>
<gene>
    <name evidence="1" type="ORF">JAAARDRAFT_492843</name>
</gene>
<dbReference type="AlphaFoldDB" id="A0A067PNT1"/>